<feature type="compositionally biased region" description="Basic and acidic residues" evidence="2">
    <location>
        <begin position="382"/>
        <end position="391"/>
    </location>
</feature>
<proteinExistence type="predicted"/>
<evidence type="ECO:0000256" key="1">
    <source>
        <dbReference type="PROSITE-ProRule" id="PRU00117"/>
    </source>
</evidence>
<dbReference type="OMA" id="HENTAMN"/>
<feature type="domain" description="K Homology" evidence="4">
    <location>
        <begin position="479"/>
        <end position="549"/>
    </location>
</feature>
<dbReference type="RefSeq" id="XP_022667145.1">
    <property type="nucleotide sequence ID" value="XM_022811410.1"/>
</dbReference>
<name>A0A7M7KQB3_VARDE</name>
<dbReference type="EnsemblMetazoa" id="XM_022811412">
    <property type="protein sequence ID" value="XP_022667147"/>
    <property type="gene ID" value="LOC111252863"/>
</dbReference>
<feature type="region of interest" description="Disordered" evidence="2">
    <location>
        <begin position="63"/>
        <end position="154"/>
    </location>
</feature>
<dbReference type="InParanoid" id="A0A7M7KQB3"/>
<organism evidence="5 6">
    <name type="scientific">Varroa destructor</name>
    <name type="common">Honeybee mite</name>
    <dbReference type="NCBI Taxonomy" id="109461"/>
    <lineage>
        <taxon>Eukaryota</taxon>
        <taxon>Metazoa</taxon>
        <taxon>Ecdysozoa</taxon>
        <taxon>Arthropoda</taxon>
        <taxon>Chelicerata</taxon>
        <taxon>Arachnida</taxon>
        <taxon>Acari</taxon>
        <taxon>Parasitiformes</taxon>
        <taxon>Mesostigmata</taxon>
        <taxon>Gamasina</taxon>
        <taxon>Dermanyssoidea</taxon>
        <taxon>Varroidae</taxon>
        <taxon>Varroa</taxon>
    </lineage>
</organism>
<dbReference type="GO" id="GO:0010468">
    <property type="term" value="P:regulation of gene expression"/>
    <property type="evidence" value="ECO:0007669"/>
    <property type="project" value="UniProtKB-ARBA"/>
</dbReference>
<feature type="compositionally biased region" description="Pro residues" evidence="2">
    <location>
        <begin position="776"/>
        <end position="787"/>
    </location>
</feature>
<dbReference type="RefSeq" id="XP_022667149.1">
    <property type="nucleotide sequence ID" value="XM_022811414.1"/>
</dbReference>
<dbReference type="OrthoDB" id="10069557at2759"/>
<feature type="compositionally biased region" description="Low complexity" evidence="2">
    <location>
        <begin position="212"/>
        <end position="223"/>
    </location>
</feature>
<dbReference type="Pfam" id="PF00013">
    <property type="entry name" value="KH_1"/>
    <property type="match status" value="1"/>
</dbReference>
<dbReference type="KEGG" id="vde:111252863"/>
<feature type="compositionally biased region" description="Polar residues" evidence="2">
    <location>
        <begin position="111"/>
        <end position="121"/>
    </location>
</feature>
<evidence type="ECO:0000256" key="2">
    <source>
        <dbReference type="SAM" id="MobiDB-lite"/>
    </source>
</evidence>
<feature type="compositionally biased region" description="Basic and acidic residues" evidence="2">
    <location>
        <begin position="279"/>
        <end position="293"/>
    </location>
</feature>
<dbReference type="RefSeq" id="XP_022667144.1">
    <property type="nucleotide sequence ID" value="XM_022811409.1"/>
</dbReference>
<dbReference type="EnsemblMetazoa" id="XM_022811413">
    <property type="protein sequence ID" value="XP_022667148"/>
    <property type="gene ID" value="LOC111252863"/>
</dbReference>
<dbReference type="SUPFAM" id="SSF63748">
    <property type="entry name" value="Tudor/PWWP/MBT"/>
    <property type="match status" value="1"/>
</dbReference>
<dbReference type="InterPro" id="IPR050621">
    <property type="entry name" value="Tudor_domain_containing"/>
</dbReference>
<dbReference type="EnsemblMetazoa" id="XM_022811414">
    <property type="protein sequence ID" value="XP_022667149"/>
    <property type="gene ID" value="LOC111252863"/>
</dbReference>
<dbReference type="EnsemblMetazoa" id="XM_022811410">
    <property type="protein sequence ID" value="XP_022667145"/>
    <property type="gene ID" value="LOC111252863"/>
</dbReference>
<keyword evidence="3" id="KW-0812">Transmembrane</keyword>
<feature type="transmembrane region" description="Helical" evidence="3">
    <location>
        <begin position="12"/>
        <end position="31"/>
    </location>
</feature>
<dbReference type="PANTHER" id="PTHR22948">
    <property type="entry name" value="TUDOR DOMAIN CONTAINING PROTEIN"/>
    <property type="match status" value="1"/>
</dbReference>
<dbReference type="GO" id="GO:0003723">
    <property type="term" value="F:RNA binding"/>
    <property type="evidence" value="ECO:0007669"/>
    <property type="project" value="UniProtKB-UniRule"/>
</dbReference>
<dbReference type="CDD" id="cd22395">
    <property type="entry name" value="KH-I_AKAP1"/>
    <property type="match status" value="1"/>
</dbReference>
<dbReference type="CTD" id="31459"/>
<dbReference type="SUPFAM" id="SSF54791">
    <property type="entry name" value="Eukaryotic type KH-domain (KH-domain type I)"/>
    <property type="match status" value="1"/>
</dbReference>
<reference evidence="5" key="1">
    <citation type="submission" date="2021-01" db="UniProtKB">
        <authorList>
            <consortium name="EnsemblMetazoa"/>
        </authorList>
    </citation>
    <scope>IDENTIFICATION</scope>
</reference>
<feature type="region of interest" description="Disordered" evidence="2">
    <location>
        <begin position="203"/>
        <end position="246"/>
    </location>
</feature>
<keyword evidence="1" id="KW-0694">RNA-binding</keyword>
<dbReference type="RefSeq" id="XP_022667148.1">
    <property type="nucleotide sequence ID" value="XM_022811413.1"/>
</dbReference>
<feature type="compositionally biased region" description="Basic and acidic residues" evidence="2">
    <location>
        <begin position="436"/>
        <end position="446"/>
    </location>
</feature>
<dbReference type="Gene3D" id="2.40.50.90">
    <property type="match status" value="1"/>
</dbReference>
<dbReference type="EnsemblMetazoa" id="XM_022811411">
    <property type="protein sequence ID" value="XP_022667146"/>
    <property type="gene ID" value="LOC111252863"/>
</dbReference>
<dbReference type="EnsemblMetazoa" id="XM_022811415">
    <property type="protein sequence ID" value="XP_022667150"/>
    <property type="gene ID" value="LOC111252863"/>
</dbReference>
<dbReference type="RefSeq" id="XP_022667142.1">
    <property type="nucleotide sequence ID" value="XM_022811407.1"/>
</dbReference>
<dbReference type="PROSITE" id="PS50084">
    <property type="entry name" value="KH_TYPE_1"/>
    <property type="match status" value="1"/>
</dbReference>
<feature type="compositionally biased region" description="Basic and acidic residues" evidence="2">
    <location>
        <begin position="95"/>
        <end position="105"/>
    </location>
</feature>
<evidence type="ECO:0000313" key="6">
    <source>
        <dbReference type="Proteomes" id="UP000594260"/>
    </source>
</evidence>
<feature type="compositionally biased region" description="Basic and acidic residues" evidence="2">
    <location>
        <begin position="361"/>
        <end position="375"/>
    </location>
</feature>
<feature type="compositionally biased region" description="Polar residues" evidence="2">
    <location>
        <begin position="296"/>
        <end position="309"/>
    </location>
</feature>
<keyword evidence="6" id="KW-1185">Reference proteome</keyword>
<dbReference type="EnsemblMetazoa" id="XM_022811409">
    <property type="protein sequence ID" value="XP_022667144"/>
    <property type="gene ID" value="LOC111252863"/>
</dbReference>
<dbReference type="InterPro" id="IPR035437">
    <property type="entry name" value="SNase_OB-fold_sf"/>
</dbReference>
<dbReference type="InterPro" id="IPR047368">
    <property type="entry name" value="KH-I_AKAP1"/>
</dbReference>
<feature type="compositionally biased region" description="Basic and acidic residues" evidence="2">
    <location>
        <begin position="313"/>
        <end position="322"/>
    </location>
</feature>
<feature type="compositionally biased region" description="Polar residues" evidence="2">
    <location>
        <begin position="412"/>
        <end position="432"/>
    </location>
</feature>
<dbReference type="GeneID" id="111252863"/>
<dbReference type="GO" id="GO:0005739">
    <property type="term" value="C:mitochondrion"/>
    <property type="evidence" value="ECO:0007669"/>
    <property type="project" value="UniProtKB-ARBA"/>
</dbReference>
<dbReference type="RefSeq" id="XP_022667143.1">
    <property type="nucleotide sequence ID" value="XM_022811408.1"/>
</dbReference>
<dbReference type="Gene3D" id="2.30.30.140">
    <property type="match status" value="1"/>
</dbReference>
<feature type="region of interest" description="Disordered" evidence="2">
    <location>
        <begin position="267"/>
        <end position="473"/>
    </location>
</feature>
<dbReference type="RefSeq" id="XP_022667146.1">
    <property type="nucleotide sequence ID" value="XM_022811411.1"/>
</dbReference>
<dbReference type="Pfam" id="PF00567">
    <property type="entry name" value="TUDOR"/>
    <property type="match status" value="1"/>
</dbReference>
<feature type="compositionally biased region" description="Low complexity" evidence="2">
    <location>
        <begin position="76"/>
        <end position="85"/>
    </location>
</feature>
<dbReference type="Proteomes" id="UP000594260">
    <property type="component" value="Unplaced"/>
</dbReference>
<dbReference type="Gene3D" id="3.30.1370.10">
    <property type="entry name" value="K Homology domain, type 1"/>
    <property type="match status" value="1"/>
</dbReference>
<dbReference type="RefSeq" id="XP_022667147.1">
    <property type="nucleotide sequence ID" value="XM_022811412.1"/>
</dbReference>
<keyword evidence="3" id="KW-1133">Transmembrane helix</keyword>
<accession>A0A7M7KQB3</accession>
<keyword evidence="3" id="KW-0472">Membrane</keyword>
<dbReference type="EnsemblMetazoa" id="XM_022811408">
    <property type="protein sequence ID" value="XP_022667143"/>
    <property type="gene ID" value="LOC111252863"/>
</dbReference>
<evidence type="ECO:0000256" key="3">
    <source>
        <dbReference type="SAM" id="Phobius"/>
    </source>
</evidence>
<protein>
    <recommendedName>
        <fullName evidence="4">K Homology domain-containing protein</fullName>
    </recommendedName>
</protein>
<dbReference type="RefSeq" id="XP_022667150.1">
    <property type="nucleotide sequence ID" value="XM_022811415.1"/>
</dbReference>
<dbReference type="InterPro" id="IPR004087">
    <property type="entry name" value="KH_dom"/>
</dbReference>
<dbReference type="AlphaFoldDB" id="A0A7M7KQB3"/>
<feature type="region of interest" description="Disordered" evidence="2">
    <location>
        <begin position="774"/>
        <end position="804"/>
    </location>
</feature>
<evidence type="ECO:0000313" key="5">
    <source>
        <dbReference type="EnsemblMetazoa" id="XP_022667148"/>
    </source>
</evidence>
<feature type="compositionally biased region" description="Polar residues" evidence="2">
    <location>
        <begin position="224"/>
        <end position="235"/>
    </location>
</feature>
<dbReference type="InterPro" id="IPR002999">
    <property type="entry name" value="Tudor"/>
</dbReference>
<dbReference type="InterPro" id="IPR004088">
    <property type="entry name" value="KH_dom_type_1"/>
</dbReference>
<dbReference type="SMART" id="SM00322">
    <property type="entry name" value="KH"/>
    <property type="match status" value="1"/>
</dbReference>
<dbReference type="InterPro" id="IPR036612">
    <property type="entry name" value="KH_dom_type_1_sf"/>
</dbReference>
<sequence length="804" mass="86378">MPNWPRGSQGVALVAGTVCILAIAITFAAYMRSPQTKTTIKRRRSAASLCNGVRSIFNEVVGDPAPALAGPEKPEQSAQQQQESPQLPPPQGKAVENEADIKPSEQEEDNLSNAATAGTSERSLDLGEAEAVTDDAGRLDSGIGSPKGTPQLDKGRLSLNRFEALNQSTPAHNLIEESLSAVCYSPLSSSAVNSSSLHVEVSTMSLADTEPSGSSGFGHESGSTINSGDNSSRQIPSGDMGSLKSETDTHIMNNSVEVQSQLLSSSSLARSAQNSPVKQETKSSFKKSKDTCREIVTNSEEAPVRNSTPAKEAIMKPKDARSPVRYSNNYVANNSSNNKSSNNQKHNNNNISNYTSNNKSRSPEHQSKPKAHYEPGEQTLANKDERRKDNCELLPNGGKAPTPSTKRKVVNALQNPSVANTTQMRRSASNWTDDSEDRHDRTDAQRHSSGSDVAADDKSEGSADSGKGGSDCPTAVIVPPTVYEFELAADLCGRLIGRQGQIVKSIKTQTGATVTVRQHSFHDHIKTVYVVGQADDVTKALGEIRKRFPAKQFPQVMLEPPKTPRLQMMTLPPNPDMVEVRVCSIDAANRVFLQLAKNTDIIQEIDAQMALLYGPGSRINAPPLGLEPPCPGSVCVSIQNGVAFRALLVATEPITVKYVDAGGYGPAQLGELKQIRSDVLGYPFQAVEMVLANIEPQSGVIFTADAMAATHQFVMNVQHAGGRFFARVISYEANVTCGELIGQMRDQSVVTLAEHLVQEGHARWVKAWDQVLSNEPAPPGTEPPVPTFSPADFPQLNATNTGSW</sequence>
<evidence type="ECO:0000259" key="4">
    <source>
        <dbReference type="SMART" id="SM00322"/>
    </source>
</evidence>
<dbReference type="EnsemblMetazoa" id="XM_022811407">
    <property type="protein sequence ID" value="XP_022667142"/>
    <property type="gene ID" value="LOC111252863"/>
</dbReference>
<feature type="compositionally biased region" description="Low complexity" evidence="2">
    <location>
        <begin position="327"/>
        <end position="360"/>
    </location>
</feature>
<dbReference type="PANTHER" id="PTHR22948:SF65">
    <property type="entry name" value="A-KINASE ANCHORING PROTEIN 1"/>
    <property type="match status" value="1"/>
</dbReference>